<organism evidence="2 3">
    <name type="scientific">Zinderia insecticola (strain CARI)</name>
    <dbReference type="NCBI Taxonomy" id="871271"/>
    <lineage>
        <taxon>Bacteria</taxon>
        <taxon>Pseudomonadati</taxon>
        <taxon>Pseudomonadota</taxon>
        <taxon>Betaproteobacteria</taxon>
        <taxon>Burkholderiales</taxon>
        <taxon>Oxalobacteraceae</taxon>
        <taxon>Candidatus Zinderia</taxon>
    </lineage>
</organism>
<dbReference type="EMBL" id="CP002161">
    <property type="protein sequence ID" value="ADM89805.1"/>
    <property type="molecule type" value="Genomic_DNA"/>
</dbReference>
<reference evidence="2 3" key="1">
    <citation type="journal article" date="2010" name="Genome Biol. Evol.">
        <title>Functional convergence in reduced genomes of bacterial symbionts spanning 200 My of evolution.</title>
        <authorList>
            <person name="McCutcheon J.P."/>
            <person name="Moran N.A."/>
        </authorList>
    </citation>
    <scope>NUCLEOTIDE SEQUENCE [LARGE SCALE GENOMIC DNA]</scope>
    <source>
        <strain evidence="2 3">CARI</strain>
    </source>
</reference>
<dbReference type="GO" id="GO:0015031">
    <property type="term" value="P:protein transport"/>
    <property type="evidence" value="ECO:0007669"/>
    <property type="project" value="InterPro"/>
</dbReference>
<feature type="transmembrane region" description="Helical" evidence="1">
    <location>
        <begin position="357"/>
        <end position="375"/>
    </location>
</feature>
<dbReference type="Gene3D" id="1.10.3370.10">
    <property type="entry name" value="SecY subunit domain"/>
    <property type="match status" value="1"/>
</dbReference>
<keyword evidence="1" id="KW-0472">Membrane</keyword>
<feature type="transmembrane region" description="Helical" evidence="1">
    <location>
        <begin position="128"/>
        <end position="150"/>
    </location>
</feature>
<dbReference type="SUPFAM" id="SSF103491">
    <property type="entry name" value="Preprotein translocase SecY subunit"/>
    <property type="match status" value="1"/>
</dbReference>
<dbReference type="Pfam" id="PF00344">
    <property type="entry name" value="SecY"/>
    <property type="match status" value="1"/>
</dbReference>
<name>E0TJ28_ZINIC</name>
<proteinExistence type="predicted"/>
<feature type="transmembrane region" description="Helical" evidence="1">
    <location>
        <begin position="273"/>
        <end position="292"/>
    </location>
</feature>
<evidence type="ECO:0000313" key="2">
    <source>
        <dbReference type="EMBL" id="ADM89805.1"/>
    </source>
</evidence>
<dbReference type="Proteomes" id="UP000001303">
    <property type="component" value="Chromosome"/>
</dbReference>
<gene>
    <name evidence="2" type="primary">secY</name>
    <name evidence="2" type="ordered locus">ZICARI_201</name>
</gene>
<dbReference type="AlphaFoldDB" id="E0TJ28"/>
<feature type="transmembrane region" description="Helical" evidence="1">
    <location>
        <begin position="157"/>
        <end position="178"/>
    </location>
</feature>
<keyword evidence="1" id="KW-0812">Transmembrane</keyword>
<reference key="2">
    <citation type="submission" date="2010-08" db="EMBL/GenBank/DDBJ databases">
        <title>Functional convergence in reduced genomes of bacterial symbionts spanning 200 million years of evolution.</title>
        <authorList>
            <person name="McCutcheon J.P."/>
            <person name="Moran N.A."/>
        </authorList>
    </citation>
    <scope>NUCLEOTIDE SEQUENCE</scope>
    <source>
        <strain>CARI</strain>
    </source>
</reference>
<sequence length="392" mass="48354">MNNIKNILFLPFKNIVFIFIFTFIYIFGLNIKIPFLDYKKLSFFYKNNIISFLNIFCINNFLKFNIFIFNINFYILIIFFINLFFLYFKKYKKNKFIKYLNYIFYIIQILQIILFFNKNLFIKLKYNFFYYKFIIFIIILNSYLILSWIIENIKNICLINSISFIISINIFYNFYNFIKKIIYLYYNKNICFFYIFYIFICLLIIISLIIFFEKIYQKIKIKYLDKQIGNKIYKLNDNFIILKINPLNNLSIIFSYFLYFILNKIILLNIENFLFTIIFSLIFSFLNFIINFKIFNNKKLFNILNKNSGYILGIKRGKNMINYINKIQNNLFILNLFFTNLLILIPHFLFIFLKFPIYFNGISLIIVINFIFEIFEKIFKFFIFKKYNIKMK</sequence>
<keyword evidence="1" id="KW-1133">Transmembrane helix</keyword>
<dbReference type="InterPro" id="IPR002208">
    <property type="entry name" value="SecY/SEC61-alpha"/>
</dbReference>
<feature type="transmembrane region" description="Helical" evidence="1">
    <location>
        <begin position="67"/>
        <end position="87"/>
    </location>
</feature>
<feature type="transmembrane region" description="Helical" evidence="1">
    <location>
        <begin position="99"/>
        <end position="116"/>
    </location>
</feature>
<feature type="transmembrane region" description="Helical" evidence="1">
    <location>
        <begin position="12"/>
        <end position="31"/>
    </location>
</feature>
<dbReference type="HOGENOM" id="CLU_703886_0_0_4"/>
<feature type="transmembrane region" description="Helical" evidence="1">
    <location>
        <begin position="331"/>
        <end position="351"/>
    </location>
</feature>
<dbReference type="PRINTS" id="PR00303">
    <property type="entry name" value="SECYTRNLCASE"/>
</dbReference>
<accession>E0TJ28</accession>
<dbReference type="GO" id="GO:0016020">
    <property type="term" value="C:membrane"/>
    <property type="evidence" value="ECO:0007669"/>
    <property type="project" value="InterPro"/>
</dbReference>
<feature type="transmembrane region" description="Helical" evidence="1">
    <location>
        <begin position="190"/>
        <end position="212"/>
    </location>
</feature>
<feature type="transmembrane region" description="Helical" evidence="1">
    <location>
        <begin position="247"/>
        <end position="267"/>
    </location>
</feature>
<dbReference type="KEGG" id="zin:ZICARI_201"/>
<evidence type="ECO:0000256" key="1">
    <source>
        <dbReference type="SAM" id="Phobius"/>
    </source>
</evidence>
<dbReference type="InterPro" id="IPR023201">
    <property type="entry name" value="SecY_dom_sf"/>
</dbReference>
<protein>
    <submittedName>
        <fullName evidence="2">Putative preprotein translocase, SecY subunit</fullName>
    </submittedName>
</protein>
<evidence type="ECO:0000313" key="3">
    <source>
        <dbReference type="Proteomes" id="UP000001303"/>
    </source>
</evidence>
<keyword evidence="3" id="KW-1185">Reference proteome</keyword>
<dbReference type="STRING" id="871271.ZICARI_201"/>